<dbReference type="Proteomes" id="UP000319771">
    <property type="component" value="Unassembled WGS sequence"/>
</dbReference>
<evidence type="ECO:0000313" key="1">
    <source>
        <dbReference type="EMBL" id="TMQ74021.1"/>
    </source>
</evidence>
<sequence>MRTHTISVTVENDRIQVTPDPLVMFKTDEACWAGTNARRFSIEFDGDGPFGSRTLAHEVATDVQTPIAKGRFKYTVVSEENPGLRLDPIIIVDEPPSSGTI</sequence>
<protein>
    <submittedName>
        <fullName evidence="1">Uncharacterized protein</fullName>
    </submittedName>
</protein>
<gene>
    <name evidence="1" type="ORF">E6K81_01665</name>
</gene>
<organism evidence="1 2">
    <name type="scientific">Eiseniibacteriota bacterium</name>
    <dbReference type="NCBI Taxonomy" id="2212470"/>
    <lineage>
        <taxon>Bacteria</taxon>
        <taxon>Candidatus Eiseniibacteriota</taxon>
    </lineage>
</organism>
<proteinExistence type="predicted"/>
<evidence type="ECO:0000313" key="2">
    <source>
        <dbReference type="Proteomes" id="UP000319771"/>
    </source>
</evidence>
<name>A0A538UDP3_UNCEI</name>
<reference evidence="1 2" key="1">
    <citation type="journal article" date="2019" name="Nat. Microbiol.">
        <title>Mediterranean grassland soil C-N compound turnover is dependent on rainfall and depth, and is mediated by genomically divergent microorganisms.</title>
        <authorList>
            <person name="Diamond S."/>
            <person name="Andeer P.F."/>
            <person name="Li Z."/>
            <person name="Crits-Christoph A."/>
            <person name="Burstein D."/>
            <person name="Anantharaman K."/>
            <person name="Lane K.R."/>
            <person name="Thomas B.C."/>
            <person name="Pan C."/>
            <person name="Northen T.R."/>
            <person name="Banfield J.F."/>
        </authorList>
    </citation>
    <scope>NUCLEOTIDE SEQUENCE [LARGE SCALE GENOMIC DNA]</scope>
    <source>
        <strain evidence="1">WS_11</strain>
    </source>
</reference>
<comment type="caution">
    <text evidence="1">The sequence shown here is derived from an EMBL/GenBank/DDBJ whole genome shotgun (WGS) entry which is preliminary data.</text>
</comment>
<dbReference type="EMBL" id="VBPB01000021">
    <property type="protein sequence ID" value="TMQ74021.1"/>
    <property type="molecule type" value="Genomic_DNA"/>
</dbReference>
<accession>A0A538UDP3</accession>
<dbReference type="AlphaFoldDB" id="A0A538UDP3"/>